<reference evidence="2 3" key="1">
    <citation type="submission" date="2020-02" db="EMBL/GenBank/DDBJ databases">
        <authorList>
            <person name="Li X.-J."/>
            <person name="Han X.-M."/>
        </authorList>
    </citation>
    <scope>NUCLEOTIDE SEQUENCE [LARGE SCALE GENOMIC DNA]</scope>
    <source>
        <strain evidence="2 3">CCTCC AB 2017055</strain>
    </source>
</reference>
<keyword evidence="3" id="KW-1185">Reference proteome</keyword>
<sequence>MSSESYEPPLPATRASDADRDAVAELLRGAVADGQLELSELDERLAAIYAAKTRAELEAVTADLDREPAPRSAARPVLTLQTKSGSLKKDGYWTVPARIIAECSSGSIRLDFTAADCPHREISVEATAASGSVLIIVPHGWAVDVDDVSCTSGSASNRVNQRRDPDAPLVRVSGQVKSGSIIARYPRRSFSEWLRSVFGRGGDGRDRP</sequence>
<evidence type="ECO:0000313" key="3">
    <source>
        <dbReference type="Proteomes" id="UP000475214"/>
    </source>
</evidence>
<dbReference type="InterPro" id="IPR012551">
    <property type="entry name" value="DUF1707_SHOCT-like"/>
</dbReference>
<dbReference type="AlphaFoldDB" id="A0A6L9SB29"/>
<feature type="domain" description="DUF1707" evidence="1">
    <location>
        <begin position="13"/>
        <end position="64"/>
    </location>
</feature>
<evidence type="ECO:0000313" key="2">
    <source>
        <dbReference type="EMBL" id="NEE02565.1"/>
    </source>
</evidence>
<dbReference type="PANTHER" id="PTHR40763">
    <property type="entry name" value="MEMBRANE PROTEIN-RELATED"/>
    <property type="match status" value="1"/>
</dbReference>
<organism evidence="2 3">
    <name type="scientific">Phytoactinopolyspora halotolerans</name>
    <dbReference type="NCBI Taxonomy" id="1981512"/>
    <lineage>
        <taxon>Bacteria</taxon>
        <taxon>Bacillati</taxon>
        <taxon>Actinomycetota</taxon>
        <taxon>Actinomycetes</taxon>
        <taxon>Jiangellales</taxon>
        <taxon>Jiangellaceae</taxon>
        <taxon>Phytoactinopolyspora</taxon>
    </lineage>
</organism>
<comment type="caution">
    <text evidence="2">The sequence shown here is derived from an EMBL/GenBank/DDBJ whole genome shotgun (WGS) entry which is preliminary data.</text>
</comment>
<dbReference type="RefSeq" id="WP_163741233.1">
    <property type="nucleotide sequence ID" value="NZ_JAAGOA010000015.1"/>
</dbReference>
<accession>A0A6L9SB29</accession>
<dbReference type="Proteomes" id="UP000475214">
    <property type="component" value="Unassembled WGS sequence"/>
</dbReference>
<dbReference type="PANTHER" id="PTHR40763:SF5">
    <property type="entry name" value="MEMBRANE PROTEIN"/>
    <property type="match status" value="1"/>
</dbReference>
<dbReference type="EMBL" id="JAAGOA010000015">
    <property type="protein sequence ID" value="NEE02565.1"/>
    <property type="molecule type" value="Genomic_DNA"/>
</dbReference>
<protein>
    <submittedName>
        <fullName evidence="2">DUF1707 domain-containing protein</fullName>
    </submittedName>
</protein>
<gene>
    <name evidence="2" type="ORF">G1H10_20570</name>
</gene>
<name>A0A6L9SB29_9ACTN</name>
<evidence type="ECO:0000259" key="1">
    <source>
        <dbReference type="Pfam" id="PF08044"/>
    </source>
</evidence>
<dbReference type="Pfam" id="PF08044">
    <property type="entry name" value="DUF1707"/>
    <property type="match status" value="1"/>
</dbReference>
<proteinExistence type="predicted"/>